<dbReference type="AlphaFoldDB" id="A0AAD2AB96"/>
<dbReference type="Gene3D" id="3.40.50.300">
    <property type="entry name" value="P-loop containing nucleotide triphosphate hydrolases"/>
    <property type="match status" value="1"/>
</dbReference>
<dbReference type="EMBL" id="OU503056">
    <property type="protein sequence ID" value="CAI9784906.1"/>
    <property type="molecule type" value="Genomic_DNA"/>
</dbReference>
<evidence type="ECO:0000313" key="1">
    <source>
        <dbReference type="EMBL" id="CAI9784906.1"/>
    </source>
</evidence>
<reference evidence="1" key="1">
    <citation type="submission" date="2023-05" db="EMBL/GenBank/DDBJ databases">
        <authorList>
            <person name="Huff M."/>
        </authorList>
    </citation>
    <scope>NUCLEOTIDE SEQUENCE</scope>
</reference>
<dbReference type="Proteomes" id="UP000834106">
    <property type="component" value="Chromosome 21"/>
</dbReference>
<evidence type="ECO:0000313" key="2">
    <source>
        <dbReference type="Proteomes" id="UP000834106"/>
    </source>
</evidence>
<name>A0AAD2AB96_9LAMI</name>
<organism evidence="1 2">
    <name type="scientific">Fraxinus pennsylvanica</name>
    <dbReference type="NCBI Taxonomy" id="56036"/>
    <lineage>
        <taxon>Eukaryota</taxon>
        <taxon>Viridiplantae</taxon>
        <taxon>Streptophyta</taxon>
        <taxon>Embryophyta</taxon>
        <taxon>Tracheophyta</taxon>
        <taxon>Spermatophyta</taxon>
        <taxon>Magnoliopsida</taxon>
        <taxon>eudicotyledons</taxon>
        <taxon>Gunneridae</taxon>
        <taxon>Pentapetalae</taxon>
        <taxon>asterids</taxon>
        <taxon>lamiids</taxon>
        <taxon>Lamiales</taxon>
        <taxon>Oleaceae</taxon>
        <taxon>Oleeae</taxon>
        <taxon>Fraxinus</taxon>
    </lineage>
</organism>
<sequence length="104" mass="11219">MAAVIRASRSSSSSSTFTNYFIRRSLSMVASSSAAPLKSESYTPLIDTKDKNIQWVFLGCLGVGNGTFASRPSVLLGVPHIATRDFVREELSASGPLSKQVRHL</sequence>
<proteinExistence type="predicted"/>
<keyword evidence="2" id="KW-1185">Reference proteome</keyword>
<dbReference type="InterPro" id="IPR027417">
    <property type="entry name" value="P-loop_NTPase"/>
</dbReference>
<accession>A0AAD2AB96</accession>
<gene>
    <name evidence="1" type="ORF">FPE_LOCUS32336</name>
</gene>
<protein>
    <submittedName>
        <fullName evidence="1">Uncharacterized protein</fullName>
    </submittedName>
</protein>